<dbReference type="InterPro" id="IPR000743">
    <property type="entry name" value="Glyco_hydro_28"/>
</dbReference>
<dbReference type="GO" id="GO:0004650">
    <property type="term" value="F:polygalacturonase activity"/>
    <property type="evidence" value="ECO:0007669"/>
    <property type="project" value="InterPro"/>
</dbReference>
<dbReference type="InterPro" id="IPR006626">
    <property type="entry name" value="PbH1"/>
</dbReference>
<reference evidence="6" key="2">
    <citation type="submission" date="2020-09" db="EMBL/GenBank/DDBJ databases">
        <authorList>
            <person name="Sun Q."/>
            <person name="Zhou Y."/>
        </authorList>
    </citation>
    <scope>NUCLEOTIDE SEQUENCE</scope>
    <source>
        <strain evidence="6">CGMCC 1.15448</strain>
    </source>
</reference>
<keyword evidence="2 4" id="KW-0378">Hydrolase</keyword>
<dbReference type="PANTHER" id="PTHR31339:SF9">
    <property type="entry name" value="PLASMIN AND FIBRONECTIN-BINDING PROTEIN A"/>
    <property type="match status" value="1"/>
</dbReference>
<keyword evidence="3 4" id="KW-0326">Glycosidase</keyword>
<dbReference type="Pfam" id="PF00295">
    <property type="entry name" value="Glyco_hydro_28"/>
    <property type="match status" value="1"/>
</dbReference>
<name>A0A8J2XSW1_9BACT</name>
<keyword evidence="5" id="KW-0732">Signal</keyword>
<evidence type="ECO:0000256" key="1">
    <source>
        <dbReference type="ARBA" id="ARBA00008834"/>
    </source>
</evidence>
<organism evidence="6 7">
    <name type="scientific">Puia dinghuensis</name>
    <dbReference type="NCBI Taxonomy" id="1792502"/>
    <lineage>
        <taxon>Bacteria</taxon>
        <taxon>Pseudomonadati</taxon>
        <taxon>Bacteroidota</taxon>
        <taxon>Chitinophagia</taxon>
        <taxon>Chitinophagales</taxon>
        <taxon>Chitinophagaceae</taxon>
        <taxon>Puia</taxon>
    </lineage>
</organism>
<comment type="similarity">
    <text evidence="1 4">Belongs to the glycosyl hydrolase 28 family.</text>
</comment>
<evidence type="ECO:0000256" key="2">
    <source>
        <dbReference type="ARBA" id="ARBA00022801"/>
    </source>
</evidence>
<dbReference type="InterPro" id="IPR051801">
    <property type="entry name" value="GH28_Enzymes"/>
</dbReference>
<feature type="chain" id="PRO_5035147375" evidence="5">
    <location>
        <begin position="21"/>
        <end position="548"/>
    </location>
</feature>
<evidence type="ECO:0000256" key="5">
    <source>
        <dbReference type="SAM" id="SignalP"/>
    </source>
</evidence>
<dbReference type="PANTHER" id="PTHR31339">
    <property type="entry name" value="PECTIN LYASE-RELATED"/>
    <property type="match status" value="1"/>
</dbReference>
<evidence type="ECO:0000313" key="7">
    <source>
        <dbReference type="Proteomes" id="UP000607559"/>
    </source>
</evidence>
<proteinExistence type="inferred from homology"/>
<reference evidence="6" key="1">
    <citation type="journal article" date="2014" name="Int. J. Syst. Evol. Microbiol.">
        <title>Complete genome sequence of Corynebacterium casei LMG S-19264T (=DSM 44701T), isolated from a smear-ripened cheese.</title>
        <authorList>
            <consortium name="US DOE Joint Genome Institute (JGI-PGF)"/>
            <person name="Walter F."/>
            <person name="Albersmeier A."/>
            <person name="Kalinowski J."/>
            <person name="Ruckert C."/>
        </authorList>
    </citation>
    <scope>NUCLEOTIDE SEQUENCE</scope>
    <source>
        <strain evidence="6">CGMCC 1.15448</strain>
    </source>
</reference>
<dbReference type="Gene3D" id="2.160.20.10">
    <property type="entry name" value="Single-stranded right-handed beta-helix, Pectin lyase-like"/>
    <property type="match status" value="1"/>
</dbReference>
<sequence length="548" mass="60254">MHMRFLWTTLIVLAVHTLSAQNYDWNHLPVIQRPIFKNDTVDIKNYGAVAGGITLNTKAIDAAIRDCNSHGGRVVLIPAGLWLTGPIVLRSNVNLHIDRAAILQFTDDKDQYPIVAGNWEGHPAARCQSPISGTDLENIAITGGGIIDGNGDSWRWIAKDRLTESEWKHKVASGGVVTEDGKTWFPSAKSLKGFRTKDAGWLKPGMTPADFEDIRDFLRPNLLVLANCKKVLLDGTTFQNSPAWCLHTLLCEDLTVNDVHVRNPWNAANGDGIDVESCRRVLIANSTFDAGDDGICVKSGRDEEGRKRGRPTEEMIVRNNIVYRAHGGFVIGSEMSGGARNIFVSDCSFIGTDIGLRFKTVRGRGGIVEKIYVKNISMRNIVHQAVFLDMYYFAKPPSIADIYSGAVKEDIPPVSEATPIFRNIHISNIICDGAEEGIFVRGLPETNIRDIQLSDMVLKTDKGAEIIEAQNIGLKNIRLITADTSRPVVYVENSSDLHFDDIQYNAGADLLFSINGNKCANIHVASTDRSKAVHDAAFNYGATNDALK</sequence>
<feature type="signal peptide" evidence="5">
    <location>
        <begin position="1"/>
        <end position="20"/>
    </location>
</feature>
<dbReference type="AlphaFoldDB" id="A0A8J2XSW1"/>
<dbReference type="InterPro" id="IPR012334">
    <property type="entry name" value="Pectin_lyas_fold"/>
</dbReference>
<gene>
    <name evidence="6" type="ORF">GCM10011511_23000</name>
</gene>
<evidence type="ECO:0000256" key="4">
    <source>
        <dbReference type="RuleBase" id="RU361169"/>
    </source>
</evidence>
<evidence type="ECO:0000256" key="3">
    <source>
        <dbReference type="ARBA" id="ARBA00023295"/>
    </source>
</evidence>
<evidence type="ECO:0000313" key="6">
    <source>
        <dbReference type="EMBL" id="GGA99079.1"/>
    </source>
</evidence>
<dbReference type="SMART" id="SM00710">
    <property type="entry name" value="PbH1"/>
    <property type="match status" value="6"/>
</dbReference>
<dbReference type="Proteomes" id="UP000607559">
    <property type="component" value="Unassembled WGS sequence"/>
</dbReference>
<dbReference type="GO" id="GO:0005975">
    <property type="term" value="P:carbohydrate metabolic process"/>
    <property type="evidence" value="ECO:0007669"/>
    <property type="project" value="InterPro"/>
</dbReference>
<dbReference type="EMBL" id="BMJC01000002">
    <property type="protein sequence ID" value="GGA99079.1"/>
    <property type="molecule type" value="Genomic_DNA"/>
</dbReference>
<dbReference type="InterPro" id="IPR011050">
    <property type="entry name" value="Pectin_lyase_fold/virulence"/>
</dbReference>
<comment type="caution">
    <text evidence="6">The sequence shown here is derived from an EMBL/GenBank/DDBJ whole genome shotgun (WGS) entry which is preliminary data.</text>
</comment>
<accession>A0A8J2XSW1</accession>
<keyword evidence="7" id="KW-1185">Reference proteome</keyword>
<protein>
    <submittedName>
        <fullName evidence="6">Glycoside hydrolase</fullName>
    </submittedName>
</protein>
<dbReference type="SUPFAM" id="SSF51126">
    <property type="entry name" value="Pectin lyase-like"/>
    <property type="match status" value="1"/>
</dbReference>